<dbReference type="EMBL" id="HBFR01042263">
    <property type="protein sequence ID" value="CAD8903686.1"/>
    <property type="molecule type" value="Transcribed_RNA"/>
</dbReference>
<gene>
    <name evidence="1" type="ORF">CHYS00102_LOCUS30906</name>
</gene>
<name>A0A7S1G1S8_9STRA</name>
<sequence>MVFPKPYIEDAHSSSRPKDTFQKVPLQFIFIALSIFYALPRNEAFAGPIKRMDGKKSSERQFPSLQQKFSQNASVRSPPVLFFSQTSKNKDIVNRSNLTIREWSTELLGLLKALTEWSSPRELTASDGGTKRSSDDRIDQLIRLLVDSRSLFDPMVSLNGPFFATVYVLGPTPLWEKIEIFGKDRNVKGQKYTIDSSGNKVTNYSEILGKG</sequence>
<accession>A0A7S1G1S8</accession>
<reference evidence="1" key="1">
    <citation type="submission" date="2021-01" db="EMBL/GenBank/DDBJ databases">
        <authorList>
            <person name="Corre E."/>
            <person name="Pelletier E."/>
            <person name="Niang G."/>
            <person name="Scheremetjew M."/>
            <person name="Finn R."/>
            <person name="Kale V."/>
            <person name="Holt S."/>
            <person name="Cochrane G."/>
            <person name="Meng A."/>
            <person name="Brown T."/>
            <person name="Cohen L."/>
        </authorList>
    </citation>
    <scope>NUCLEOTIDE SEQUENCE</scope>
    <source>
        <strain evidence="1">308</strain>
    </source>
</reference>
<protein>
    <submittedName>
        <fullName evidence="1">Uncharacterized protein</fullName>
    </submittedName>
</protein>
<evidence type="ECO:0000313" key="1">
    <source>
        <dbReference type="EMBL" id="CAD8903686.1"/>
    </source>
</evidence>
<proteinExistence type="predicted"/>
<organism evidence="1">
    <name type="scientific">Corethron hystrix</name>
    <dbReference type="NCBI Taxonomy" id="216773"/>
    <lineage>
        <taxon>Eukaryota</taxon>
        <taxon>Sar</taxon>
        <taxon>Stramenopiles</taxon>
        <taxon>Ochrophyta</taxon>
        <taxon>Bacillariophyta</taxon>
        <taxon>Coscinodiscophyceae</taxon>
        <taxon>Corethrophycidae</taxon>
        <taxon>Corethrales</taxon>
        <taxon>Corethraceae</taxon>
        <taxon>Corethron</taxon>
    </lineage>
</organism>
<dbReference type="AlphaFoldDB" id="A0A7S1G1S8"/>